<dbReference type="AlphaFoldDB" id="G7KNB4"/>
<evidence type="ECO:0000259" key="4">
    <source>
        <dbReference type="Pfam" id="PF14432"/>
    </source>
</evidence>
<evidence type="ECO:0000313" key="5">
    <source>
        <dbReference type="EMBL" id="AES75857.2"/>
    </source>
</evidence>
<dbReference type="PROSITE" id="PS51375">
    <property type="entry name" value="PPR"/>
    <property type="match status" value="3"/>
</dbReference>
<dbReference type="PANTHER" id="PTHR47926">
    <property type="entry name" value="PENTATRICOPEPTIDE REPEAT-CONTAINING PROTEIN"/>
    <property type="match status" value="1"/>
</dbReference>
<feature type="repeat" description="PPR" evidence="3">
    <location>
        <begin position="207"/>
        <end position="241"/>
    </location>
</feature>
<evidence type="ECO:0000256" key="3">
    <source>
        <dbReference type="PROSITE-ProRule" id="PRU00708"/>
    </source>
</evidence>
<dbReference type="GO" id="GO:0009451">
    <property type="term" value="P:RNA modification"/>
    <property type="evidence" value="ECO:0000318"/>
    <property type="project" value="GO_Central"/>
</dbReference>
<dbReference type="GO" id="GO:0003723">
    <property type="term" value="F:RNA binding"/>
    <property type="evidence" value="ECO:0007669"/>
    <property type="project" value="InterPro"/>
</dbReference>
<sequence length="1056" mass="120884">MINTKPFHYVNHSKLSSLIDLCKSINQIKQTHANLITTAQITLPVIANKFLKNVALASLTYAHKLFDQIPQPDLFIYNTMIKSHSMSPHSYLDSIAVFRSLIRDSGYFPNRYSFVFAFGACGNGMCVREGEQVFTHAVKVGLDGNVFVVNALIGMFGKWGRVEDARNVFDSAVDRDFYSWNTMIGAYVGSGNMVLAKELFDEMHERDVVSWSTIIAGYVQVGCFMEALDFFHKMLQSEVKPNEYTMVSALAACSNLVALDQGKWIHVYIRRDNIKMNDRLLASLIDMYAKCGEIDSASSVFHEHKVKRKVWPWNAMIGGFAMHGKPEEAINVFEKMKVEKVSPNKVTFIALLNACSHGYMVKEGKSYFELMASDYGINPEIEHYGCMVDLLSRSGHLKDSEEMILSMPMAPDVAIWGALLNACRIYKDMERGYRIGRIIKEIDPNHIGCNVLLGNIYSTSGRWNEARMVREKNEINSDRKKIPGFSSIELNGVFHEFLVGDRSHPQSREIYSFLDEMISKLKIAGYVPELGEVLLDFDDEEDKETALSVHSEKLAIAFGLMNTAPGTPIRIVKNLRVCGDCHQATKFISKVYDRVIIVRDRMRYHHFKDGICSCKDYCPYWLYFRFEITSDASGTWYVIRDWLGISTAFQNDGLPHLDQFQGLIGRLGVIWFACIWKARNDKLFKTKEVCLENIVESVKRSCWNWLRFKTNSMEYNLSQWFVNSELVSAVWNHKCEVEVCFVHLEMGQTRINIIWIEFRSILQRQDRFRYFTGYQNASAFSSRVLFLCVEVPFLCNSGRLMYKSRIRSSMAWDIIGVQEGRLHTSRSVEVLISWLKHSHSSSFLGFKFLRRRLSSAGLRELMSSLVFFRQGTLYAIRNWLGISTAFQNDDLPHLDQFQGLIGNGRVFASRLGVIWFLVSAVWNRKSEVEVCFARLEMGQTRINVILIEFWSILQREDRFRYFTGYQIAAAFSSRVLFLCVEVPFLCKSGRLMYKSCFRSSMAWDIIGVPEGRLGTSRSVEAFQASVSLFRLVKVIGITWCVATAACFIQSSADQLA</sequence>
<dbReference type="Pfam" id="PF01535">
    <property type="entry name" value="PPR"/>
    <property type="match status" value="2"/>
</dbReference>
<dbReference type="PaxDb" id="3880-AES75857"/>
<organism evidence="5 7">
    <name type="scientific">Medicago truncatula</name>
    <name type="common">Barrel medic</name>
    <name type="synonym">Medicago tribuloides</name>
    <dbReference type="NCBI Taxonomy" id="3880"/>
    <lineage>
        <taxon>Eukaryota</taxon>
        <taxon>Viridiplantae</taxon>
        <taxon>Streptophyta</taxon>
        <taxon>Embryophyta</taxon>
        <taxon>Tracheophyta</taxon>
        <taxon>Spermatophyta</taxon>
        <taxon>Magnoliopsida</taxon>
        <taxon>eudicotyledons</taxon>
        <taxon>Gunneridae</taxon>
        <taxon>Pentapetalae</taxon>
        <taxon>rosids</taxon>
        <taxon>fabids</taxon>
        <taxon>Fabales</taxon>
        <taxon>Fabaceae</taxon>
        <taxon>Papilionoideae</taxon>
        <taxon>50 kb inversion clade</taxon>
        <taxon>NPAAA clade</taxon>
        <taxon>Hologalegina</taxon>
        <taxon>IRL clade</taxon>
        <taxon>Trifolieae</taxon>
        <taxon>Medicago</taxon>
    </lineage>
</organism>
<dbReference type="FunFam" id="1.25.40.10:FF:000348">
    <property type="entry name" value="Pentatricopeptide repeat-containing protein chloroplastic"/>
    <property type="match status" value="1"/>
</dbReference>
<dbReference type="EMBL" id="CM001222">
    <property type="protein sequence ID" value="AES75857.2"/>
    <property type="molecule type" value="Genomic_DNA"/>
</dbReference>
<reference evidence="5 7" key="2">
    <citation type="journal article" date="2014" name="BMC Genomics">
        <title>An improved genome release (version Mt4.0) for the model legume Medicago truncatula.</title>
        <authorList>
            <person name="Tang H."/>
            <person name="Krishnakumar V."/>
            <person name="Bidwell S."/>
            <person name="Rosen B."/>
            <person name="Chan A."/>
            <person name="Zhou S."/>
            <person name="Gentzbittel L."/>
            <person name="Childs K.L."/>
            <person name="Yandell M."/>
            <person name="Gundlach H."/>
            <person name="Mayer K.F."/>
            <person name="Schwartz D.C."/>
            <person name="Town C.D."/>
        </authorList>
    </citation>
    <scope>GENOME REANNOTATION</scope>
    <source>
        <strain evidence="6 7">cv. Jemalong A17</strain>
    </source>
</reference>
<reference evidence="6" key="3">
    <citation type="submission" date="2015-04" db="UniProtKB">
        <authorList>
            <consortium name="EnsemblPlants"/>
        </authorList>
    </citation>
    <scope>IDENTIFICATION</scope>
    <source>
        <strain evidence="6">cv. Jemalong A17</strain>
    </source>
</reference>
<dbReference type="InterPro" id="IPR002885">
    <property type="entry name" value="PPR_rpt"/>
</dbReference>
<dbReference type="GO" id="GO:0008270">
    <property type="term" value="F:zinc ion binding"/>
    <property type="evidence" value="ECO:0007669"/>
    <property type="project" value="InterPro"/>
</dbReference>
<dbReference type="Pfam" id="PF20431">
    <property type="entry name" value="E_motif"/>
    <property type="match status" value="1"/>
</dbReference>
<dbReference type="Pfam" id="PF20430">
    <property type="entry name" value="Eplus_motif"/>
    <property type="match status" value="1"/>
</dbReference>
<dbReference type="NCBIfam" id="TIGR00756">
    <property type="entry name" value="PPR"/>
    <property type="match status" value="4"/>
</dbReference>
<dbReference type="Pfam" id="PF14432">
    <property type="entry name" value="DYW_deaminase"/>
    <property type="match status" value="1"/>
</dbReference>
<accession>G7KNB4</accession>
<feature type="domain" description="DYW" evidence="4">
    <location>
        <begin position="525"/>
        <end position="617"/>
    </location>
</feature>
<dbReference type="Pfam" id="PF13041">
    <property type="entry name" value="PPR_2"/>
    <property type="match status" value="2"/>
</dbReference>
<dbReference type="Proteomes" id="UP000002051">
    <property type="component" value="Chromosome 6"/>
</dbReference>
<evidence type="ECO:0000256" key="1">
    <source>
        <dbReference type="ARBA" id="ARBA00006643"/>
    </source>
</evidence>
<dbReference type="FunFam" id="1.25.40.10:FF:000184">
    <property type="entry name" value="Pentatricopeptide repeat-containing protein, chloroplastic"/>
    <property type="match status" value="1"/>
</dbReference>
<dbReference type="InterPro" id="IPR011990">
    <property type="entry name" value="TPR-like_helical_dom_sf"/>
</dbReference>
<proteinExistence type="inferred from homology"/>
<name>G7KNB4_MEDTR</name>
<dbReference type="HOGENOM" id="CLU_290101_0_0_1"/>
<comment type="similarity">
    <text evidence="1">Belongs to the PPR family. PCMP-H subfamily.</text>
</comment>
<dbReference type="InterPro" id="IPR046849">
    <property type="entry name" value="E2_motif"/>
</dbReference>
<keyword evidence="2" id="KW-0677">Repeat</keyword>
<gene>
    <name evidence="5" type="ordered locus">MTR_6g060510</name>
</gene>
<dbReference type="InterPro" id="IPR046848">
    <property type="entry name" value="E_motif"/>
</dbReference>
<protein>
    <submittedName>
        <fullName evidence="5">Pentatricopeptide (PPR) repeat protein</fullName>
    </submittedName>
</protein>
<evidence type="ECO:0000313" key="6">
    <source>
        <dbReference type="EnsemblPlants" id="AES75857"/>
    </source>
</evidence>
<dbReference type="InterPro" id="IPR046960">
    <property type="entry name" value="PPR_At4g14850-like_plant"/>
</dbReference>
<dbReference type="InterPro" id="IPR032867">
    <property type="entry name" value="DYW_dom"/>
</dbReference>
<feature type="repeat" description="PPR" evidence="3">
    <location>
        <begin position="309"/>
        <end position="343"/>
    </location>
</feature>
<accession>A0A0C3VWV9</accession>
<feature type="repeat" description="PPR" evidence="3">
    <location>
        <begin position="176"/>
        <end position="206"/>
    </location>
</feature>
<dbReference type="EnsemblPlants" id="AES75857">
    <property type="protein sequence ID" value="AES75857"/>
    <property type="gene ID" value="MTR_6g060510"/>
</dbReference>
<reference evidence="5 7" key="1">
    <citation type="journal article" date="2011" name="Nature">
        <title>The Medicago genome provides insight into the evolution of rhizobial symbioses.</title>
        <authorList>
            <person name="Young N.D."/>
            <person name="Debelle F."/>
            <person name="Oldroyd G.E."/>
            <person name="Geurts R."/>
            <person name="Cannon S.B."/>
            <person name="Udvardi M.K."/>
            <person name="Benedito V.A."/>
            <person name="Mayer K.F."/>
            <person name="Gouzy J."/>
            <person name="Schoof H."/>
            <person name="Van de Peer Y."/>
            <person name="Proost S."/>
            <person name="Cook D.R."/>
            <person name="Meyers B.C."/>
            <person name="Spannagl M."/>
            <person name="Cheung F."/>
            <person name="De Mita S."/>
            <person name="Krishnakumar V."/>
            <person name="Gundlach H."/>
            <person name="Zhou S."/>
            <person name="Mudge J."/>
            <person name="Bharti A.K."/>
            <person name="Murray J.D."/>
            <person name="Naoumkina M.A."/>
            <person name="Rosen B."/>
            <person name="Silverstein K.A."/>
            <person name="Tang H."/>
            <person name="Rombauts S."/>
            <person name="Zhao P.X."/>
            <person name="Zhou P."/>
            <person name="Barbe V."/>
            <person name="Bardou P."/>
            <person name="Bechner M."/>
            <person name="Bellec A."/>
            <person name="Berger A."/>
            <person name="Berges H."/>
            <person name="Bidwell S."/>
            <person name="Bisseling T."/>
            <person name="Choisne N."/>
            <person name="Couloux A."/>
            <person name="Denny R."/>
            <person name="Deshpande S."/>
            <person name="Dai X."/>
            <person name="Doyle J.J."/>
            <person name="Dudez A.M."/>
            <person name="Farmer A.D."/>
            <person name="Fouteau S."/>
            <person name="Franken C."/>
            <person name="Gibelin C."/>
            <person name="Gish J."/>
            <person name="Goldstein S."/>
            <person name="Gonzalez A.J."/>
            <person name="Green P.J."/>
            <person name="Hallab A."/>
            <person name="Hartog M."/>
            <person name="Hua A."/>
            <person name="Humphray S.J."/>
            <person name="Jeong D.H."/>
            <person name="Jing Y."/>
            <person name="Jocker A."/>
            <person name="Kenton S.M."/>
            <person name="Kim D.J."/>
            <person name="Klee K."/>
            <person name="Lai H."/>
            <person name="Lang C."/>
            <person name="Lin S."/>
            <person name="Macmil S.L."/>
            <person name="Magdelenat G."/>
            <person name="Matthews L."/>
            <person name="McCorrison J."/>
            <person name="Monaghan E.L."/>
            <person name="Mun J.H."/>
            <person name="Najar F.Z."/>
            <person name="Nicholson C."/>
            <person name="Noirot C."/>
            <person name="O'Bleness M."/>
            <person name="Paule C.R."/>
            <person name="Poulain J."/>
            <person name="Prion F."/>
            <person name="Qin B."/>
            <person name="Qu C."/>
            <person name="Retzel E.F."/>
            <person name="Riddle C."/>
            <person name="Sallet E."/>
            <person name="Samain S."/>
            <person name="Samson N."/>
            <person name="Sanders I."/>
            <person name="Saurat O."/>
            <person name="Scarpelli C."/>
            <person name="Schiex T."/>
            <person name="Segurens B."/>
            <person name="Severin A.J."/>
            <person name="Sherrier D.J."/>
            <person name="Shi R."/>
            <person name="Sims S."/>
            <person name="Singer S.R."/>
            <person name="Sinharoy S."/>
            <person name="Sterck L."/>
            <person name="Viollet A."/>
            <person name="Wang B.B."/>
            <person name="Wang K."/>
            <person name="Wang M."/>
            <person name="Wang X."/>
            <person name="Warfsmann J."/>
            <person name="Weissenbach J."/>
            <person name="White D.D."/>
            <person name="White J.D."/>
            <person name="Wiley G.B."/>
            <person name="Wincker P."/>
            <person name="Xing Y."/>
            <person name="Yang L."/>
            <person name="Yao Z."/>
            <person name="Ying F."/>
            <person name="Zhai J."/>
            <person name="Zhou L."/>
            <person name="Zuber A."/>
            <person name="Denarie J."/>
            <person name="Dixon R.A."/>
            <person name="May G.D."/>
            <person name="Schwartz D.C."/>
            <person name="Rogers J."/>
            <person name="Quetier F."/>
            <person name="Town C.D."/>
            <person name="Roe B.A."/>
        </authorList>
    </citation>
    <scope>NUCLEOTIDE SEQUENCE [LARGE SCALE GENOMIC DNA]</scope>
    <source>
        <strain evidence="5">A17</strain>
        <strain evidence="6 7">cv. Jemalong A17</strain>
    </source>
</reference>
<evidence type="ECO:0000313" key="7">
    <source>
        <dbReference type="Proteomes" id="UP000002051"/>
    </source>
</evidence>
<evidence type="ECO:0000256" key="2">
    <source>
        <dbReference type="ARBA" id="ARBA00022737"/>
    </source>
</evidence>
<dbReference type="PANTHER" id="PTHR47926:SF463">
    <property type="entry name" value="PENTATRICOPEPTIDE REPEAT-CONTAINING PROTEIN"/>
    <property type="match status" value="1"/>
</dbReference>
<dbReference type="eggNOG" id="KOG4197">
    <property type="taxonomic scope" value="Eukaryota"/>
</dbReference>
<dbReference type="Gene3D" id="1.25.40.10">
    <property type="entry name" value="Tetratricopeptide repeat domain"/>
    <property type="match status" value="4"/>
</dbReference>
<keyword evidence="7" id="KW-1185">Reference proteome</keyword>